<dbReference type="InterPro" id="IPR002048">
    <property type="entry name" value="EF_hand_dom"/>
</dbReference>
<evidence type="ECO:0000259" key="2">
    <source>
        <dbReference type="PROSITE" id="PS50222"/>
    </source>
</evidence>
<dbReference type="InterPro" id="IPR018247">
    <property type="entry name" value="EF_Hand_1_Ca_BS"/>
</dbReference>
<evidence type="ECO:0000313" key="4">
    <source>
        <dbReference type="Proteomes" id="UP001159405"/>
    </source>
</evidence>
<dbReference type="SUPFAM" id="SSF47473">
    <property type="entry name" value="EF-hand"/>
    <property type="match status" value="1"/>
</dbReference>
<evidence type="ECO:0000313" key="3">
    <source>
        <dbReference type="EMBL" id="CAH3119538.1"/>
    </source>
</evidence>
<dbReference type="EMBL" id="CALNXK010000033">
    <property type="protein sequence ID" value="CAH3119538.1"/>
    <property type="molecule type" value="Genomic_DNA"/>
</dbReference>
<dbReference type="InterPro" id="IPR011992">
    <property type="entry name" value="EF-hand-dom_pair"/>
</dbReference>
<dbReference type="PROSITE" id="PS50222">
    <property type="entry name" value="EF_HAND_2"/>
    <property type="match status" value="2"/>
</dbReference>
<reference evidence="3 4" key="1">
    <citation type="submission" date="2022-05" db="EMBL/GenBank/DDBJ databases">
        <authorList>
            <consortium name="Genoscope - CEA"/>
            <person name="William W."/>
        </authorList>
    </citation>
    <scope>NUCLEOTIDE SEQUENCE [LARGE SCALE GENOMIC DNA]</scope>
</reference>
<feature type="domain" description="EF-hand" evidence="2">
    <location>
        <begin position="283"/>
        <end position="318"/>
    </location>
</feature>
<keyword evidence="1" id="KW-0106">Calcium</keyword>
<feature type="domain" description="EF-hand" evidence="2">
    <location>
        <begin position="247"/>
        <end position="282"/>
    </location>
</feature>
<gene>
    <name evidence="3" type="ORF">PLOB_00027396</name>
</gene>
<keyword evidence="4" id="KW-1185">Reference proteome</keyword>
<proteinExistence type="predicted"/>
<accession>A0ABN8NRL7</accession>
<name>A0ABN8NRL7_9CNID</name>
<dbReference type="PROSITE" id="PS00018">
    <property type="entry name" value="EF_HAND_1"/>
    <property type="match status" value="2"/>
</dbReference>
<organism evidence="3 4">
    <name type="scientific">Porites lobata</name>
    <dbReference type="NCBI Taxonomy" id="104759"/>
    <lineage>
        <taxon>Eukaryota</taxon>
        <taxon>Metazoa</taxon>
        <taxon>Cnidaria</taxon>
        <taxon>Anthozoa</taxon>
        <taxon>Hexacorallia</taxon>
        <taxon>Scleractinia</taxon>
        <taxon>Fungiina</taxon>
        <taxon>Poritidae</taxon>
        <taxon>Porites</taxon>
    </lineage>
</organism>
<dbReference type="Pfam" id="PF13499">
    <property type="entry name" value="EF-hand_7"/>
    <property type="match status" value="1"/>
</dbReference>
<evidence type="ECO:0000256" key="1">
    <source>
        <dbReference type="ARBA" id="ARBA00022837"/>
    </source>
</evidence>
<dbReference type="SMART" id="SM00054">
    <property type="entry name" value="EFh"/>
    <property type="match status" value="2"/>
</dbReference>
<dbReference type="CDD" id="cd00051">
    <property type="entry name" value="EFh"/>
    <property type="match status" value="1"/>
</dbReference>
<dbReference type="Gene3D" id="1.10.238.10">
    <property type="entry name" value="EF-hand"/>
    <property type="match status" value="1"/>
</dbReference>
<protein>
    <recommendedName>
        <fullName evidence="2">EF-hand domain-containing protein</fullName>
    </recommendedName>
</protein>
<sequence length="319" mass="37042">MLGIFLGVFLNEDDLDEANRLSKKIDFFQLEEYEKDMIQNILEYNWDSENQMVSNLLHFPHIMPEDKRLKWLLKGLKEEKHSYYVLAAATGVAGLKLHGKDTEEIVELLKNISTSSQHGMVALRAFMSLVEYLKHPKDTSFVLKFMHKSKSNLRYNSLDWLLHNVKDKKELLLLLEDKSIPEDVKQEAIDRVKSSTDSEDQGKNKNEKYLTKFSKIITCFSLPDWENEDLHHFTFVPNLAEFEAMRTKEQTLSELFSELDLDKDGLIGAKEIKDFCEDIGQDITLEGAAKDIALVDSDKDGKIDRDEWIELMFPKFNIQ</sequence>
<comment type="caution">
    <text evidence="3">The sequence shown here is derived from an EMBL/GenBank/DDBJ whole genome shotgun (WGS) entry which is preliminary data.</text>
</comment>
<dbReference type="Proteomes" id="UP001159405">
    <property type="component" value="Unassembled WGS sequence"/>
</dbReference>